<feature type="short sequence motif" description="HXTX 2" evidence="2">
    <location>
        <begin position="119"/>
        <end position="122"/>
    </location>
</feature>
<dbReference type="GO" id="GO:0004113">
    <property type="term" value="F:2',3'-cyclic-nucleotide 3'-phosphodiesterase activity"/>
    <property type="evidence" value="ECO:0007669"/>
    <property type="project" value="InterPro"/>
</dbReference>
<comment type="caution">
    <text evidence="3">The sequence shown here is derived from an EMBL/GenBank/DDBJ whole genome shotgun (WGS) entry which is preliminary data.</text>
</comment>
<feature type="active site" description="Proton acceptor" evidence="2">
    <location>
        <position position="119"/>
    </location>
</feature>
<comment type="function">
    <text evidence="2">Hydrolyzes RNA 2',3'-cyclic phosphodiester to an RNA 2'-phosphomonoester.</text>
</comment>
<gene>
    <name evidence="3" type="primary">thpR</name>
    <name evidence="3" type="ORF">GFB49_13040</name>
</gene>
<dbReference type="PANTHER" id="PTHR35561:SF1">
    <property type="entry name" value="RNA 2',3'-CYCLIC PHOSPHODIESTERASE"/>
    <property type="match status" value="1"/>
</dbReference>
<feature type="active site" description="Proton donor" evidence="2">
    <location>
        <position position="36"/>
    </location>
</feature>
<dbReference type="EMBL" id="WIBF01000008">
    <property type="protein sequence ID" value="MQQ09386.1"/>
    <property type="molecule type" value="Genomic_DNA"/>
</dbReference>
<keyword evidence="1 2" id="KW-0378">Hydrolase</keyword>
<sequence length="181" mass="20259">MRAFVGLPLSDTDLDQCERLQGALRIGRLVAAENLHLTLAFLDDQEPATLEALHHEMAEIVAPELALRVDHIDVMGGNSPRVLCAMVAEDPTLSALRDAVRQAARRAEIDLPRERFRPHMTLVRFPRRMDIDADQQLARYLTDWGATSWSLQPITEFTLYQSVLSPEGPTYTPLAEYPLGG</sequence>
<dbReference type="InterPro" id="IPR009097">
    <property type="entry name" value="Cyclic_Pdiesterase"/>
</dbReference>
<evidence type="ECO:0000256" key="2">
    <source>
        <dbReference type="HAMAP-Rule" id="MF_01940"/>
    </source>
</evidence>
<evidence type="ECO:0000256" key="1">
    <source>
        <dbReference type="ARBA" id="ARBA00022801"/>
    </source>
</evidence>
<dbReference type="Gene3D" id="3.90.1140.10">
    <property type="entry name" value="Cyclic phosphodiesterase"/>
    <property type="match status" value="1"/>
</dbReference>
<organism evidence="3 4">
    <name type="scientific">Tritonibacter litoralis</name>
    <dbReference type="NCBI Taxonomy" id="2662264"/>
    <lineage>
        <taxon>Bacteria</taxon>
        <taxon>Pseudomonadati</taxon>
        <taxon>Pseudomonadota</taxon>
        <taxon>Alphaproteobacteria</taxon>
        <taxon>Rhodobacterales</taxon>
        <taxon>Paracoccaceae</taxon>
        <taxon>Tritonibacter</taxon>
    </lineage>
</organism>
<comment type="similarity">
    <text evidence="2">Belongs to the 2H phosphoesterase superfamily. ThpR family.</text>
</comment>
<dbReference type="RefSeq" id="WP_153216337.1">
    <property type="nucleotide sequence ID" value="NZ_WIBF01000008.1"/>
</dbReference>
<dbReference type="PANTHER" id="PTHR35561">
    <property type="entry name" value="RNA 2',3'-CYCLIC PHOSPHODIESTERASE"/>
    <property type="match status" value="1"/>
</dbReference>
<protein>
    <recommendedName>
        <fullName evidence="2">RNA 2',3'-cyclic phosphodiesterase</fullName>
        <shortName evidence="2">RNA 2',3'-CPDase</shortName>
        <ecNumber evidence="2">3.1.4.58</ecNumber>
    </recommendedName>
</protein>
<dbReference type="AlphaFoldDB" id="A0A843YE91"/>
<dbReference type="EC" id="3.1.4.58" evidence="2"/>
<accession>A0A843YE91</accession>
<dbReference type="GO" id="GO:0008664">
    <property type="term" value="F:RNA 2',3'-cyclic 3'-phosphodiesterase activity"/>
    <property type="evidence" value="ECO:0007669"/>
    <property type="project" value="UniProtKB-EC"/>
</dbReference>
<keyword evidence="4" id="KW-1185">Reference proteome</keyword>
<evidence type="ECO:0000313" key="4">
    <source>
        <dbReference type="Proteomes" id="UP000444174"/>
    </source>
</evidence>
<dbReference type="HAMAP" id="MF_01940">
    <property type="entry name" value="RNA_CPDase"/>
    <property type="match status" value="1"/>
</dbReference>
<proteinExistence type="inferred from homology"/>
<name>A0A843YE91_9RHOB</name>
<dbReference type="Proteomes" id="UP000444174">
    <property type="component" value="Unassembled WGS sequence"/>
</dbReference>
<feature type="short sequence motif" description="HXTX 1" evidence="2">
    <location>
        <begin position="36"/>
        <end position="39"/>
    </location>
</feature>
<dbReference type="InterPro" id="IPR004175">
    <property type="entry name" value="RNA_CPDase"/>
</dbReference>
<comment type="catalytic activity">
    <reaction evidence="2">
        <text>a 3'-end 2',3'-cyclophospho-ribonucleotide-RNA + H2O = a 3'-end 2'-phospho-ribonucleotide-RNA + H(+)</text>
        <dbReference type="Rhea" id="RHEA:11828"/>
        <dbReference type="Rhea" id="RHEA-COMP:10464"/>
        <dbReference type="Rhea" id="RHEA-COMP:17353"/>
        <dbReference type="ChEBI" id="CHEBI:15377"/>
        <dbReference type="ChEBI" id="CHEBI:15378"/>
        <dbReference type="ChEBI" id="CHEBI:83064"/>
        <dbReference type="ChEBI" id="CHEBI:173113"/>
        <dbReference type="EC" id="3.1.4.58"/>
    </reaction>
</comment>
<dbReference type="SUPFAM" id="SSF55144">
    <property type="entry name" value="LigT-like"/>
    <property type="match status" value="1"/>
</dbReference>
<evidence type="ECO:0000313" key="3">
    <source>
        <dbReference type="EMBL" id="MQQ09386.1"/>
    </source>
</evidence>
<reference evidence="3 4" key="1">
    <citation type="submission" date="2019-10" db="EMBL/GenBank/DDBJ databases">
        <title>Epibacterium sp. nov., isolated from seawater.</title>
        <authorList>
            <person name="Zhang X."/>
            <person name="Li N."/>
        </authorList>
    </citation>
    <scope>NUCLEOTIDE SEQUENCE [LARGE SCALE GENOMIC DNA]</scope>
    <source>
        <strain evidence="3 4">SM1979</strain>
    </source>
</reference>
<dbReference type="Pfam" id="PF13563">
    <property type="entry name" value="2_5_RNA_ligase2"/>
    <property type="match status" value="1"/>
</dbReference>
<dbReference type="NCBIfam" id="TIGR02258">
    <property type="entry name" value="2_5_ligase"/>
    <property type="match status" value="1"/>
</dbReference>